<dbReference type="EC" id="2.1.1.195" evidence="5"/>
<keyword evidence="3 5" id="KW-0808">Transferase</keyword>
<comment type="catalytic activity">
    <reaction evidence="5">
        <text>Co-precorrin-5B + S-adenosyl-L-methionine = Co-precorrin-6A + S-adenosyl-L-homocysteine</text>
        <dbReference type="Rhea" id="RHEA:26285"/>
        <dbReference type="ChEBI" id="CHEBI:57856"/>
        <dbReference type="ChEBI" id="CHEBI:59789"/>
        <dbReference type="ChEBI" id="CHEBI:60063"/>
        <dbReference type="ChEBI" id="CHEBI:60064"/>
        <dbReference type="EC" id="2.1.1.195"/>
    </reaction>
</comment>
<sequence>MNEGIIDPVSGFIYPADWVVRCADPAGLNAVSTGFAVLTSAGTVLKRGFTTGTTAAAAAMAAVLSLDGPVASVQIRLPCGLTATLPVTTLHAGVAVCRKYSGDYPSDVTSGLAIRAEAMPADQTNLSAGEGIGRYSRGTARWMVGEPAISTSAEACILQAIRDGITALGDSCKGASVKLSVPDGVAVASLTLNPQLGIIGGISLLGTTGLVEPWDDHLTSTIMDRVSGADRVVLTTGRIGLRYSRLLFPDHEVVLIGGKIREALDVAHGEVILCGLPGLILRYIDPSILEGTGCVTVEELRGTDNFVPRMEAALKQFTEQHPNVQVVLIERDGSTIGGER</sequence>
<dbReference type="AlphaFoldDB" id="B8GJI3"/>
<dbReference type="HOGENOM" id="CLU_820433_0_0_2"/>
<evidence type="ECO:0000313" key="6">
    <source>
        <dbReference type="EMBL" id="ACL17024.1"/>
    </source>
</evidence>
<dbReference type="GeneID" id="7271280"/>
<evidence type="ECO:0000256" key="2">
    <source>
        <dbReference type="ARBA" id="ARBA00022603"/>
    </source>
</evidence>
<dbReference type="Pfam" id="PF01888">
    <property type="entry name" value="CbiD"/>
    <property type="match status" value="1"/>
</dbReference>
<keyword evidence="7" id="KW-1185">Reference proteome</keyword>
<evidence type="ECO:0000256" key="3">
    <source>
        <dbReference type="ARBA" id="ARBA00022679"/>
    </source>
</evidence>
<comment type="similarity">
    <text evidence="5">Belongs to the CbiD family.</text>
</comment>
<dbReference type="GO" id="GO:0019251">
    <property type="term" value="P:anaerobic cobalamin biosynthetic process"/>
    <property type="evidence" value="ECO:0007669"/>
    <property type="project" value="UniProtKB-UniRule"/>
</dbReference>
<dbReference type="Gene3D" id="3.40.50.10720">
    <property type="entry name" value="CbiD-like domains"/>
    <property type="match status" value="1"/>
</dbReference>
<dbReference type="KEGG" id="mpl:Mpal_1717"/>
<dbReference type="STRING" id="521011.Mpal_1717"/>
<evidence type="ECO:0000256" key="4">
    <source>
        <dbReference type="ARBA" id="ARBA00022691"/>
    </source>
</evidence>
<proteinExistence type="inferred from homology"/>
<protein>
    <recommendedName>
        <fullName evidence="5">Cobalt-precorrin-5B C(1)-methyltransferase</fullName>
        <ecNumber evidence="5">2.1.1.195</ecNumber>
    </recommendedName>
    <alternativeName>
        <fullName evidence="5">Cobalt-precorrin-6A synthase</fullName>
    </alternativeName>
</protein>
<reference evidence="6 7" key="1">
    <citation type="journal article" date="2015" name="Genome Announc.">
        <title>Complete Genome Sequence of Methanosphaerula palustris E1-9CT, a Hydrogenotrophic Methanogen Isolated from a Minerotrophic Fen Peatland.</title>
        <authorList>
            <person name="Cadillo-Quiroz H."/>
            <person name="Browne P."/>
            <person name="Kyrpides N."/>
            <person name="Woyke T."/>
            <person name="Goodwin L."/>
            <person name="Detter C."/>
            <person name="Yavitt J.B."/>
            <person name="Zinder S.H."/>
        </authorList>
    </citation>
    <scope>NUCLEOTIDE SEQUENCE [LARGE SCALE GENOMIC DNA]</scope>
    <source>
        <strain evidence="7">ATCC BAA-1556 / DSM 19958 / E1-9c</strain>
    </source>
</reference>
<comment type="function">
    <text evidence="5">Catalyzes the methylation of C-1 in cobalt-precorrin-5B to form cobalt-precorrin-6A.</text>
</comment>
<dbReference type="Proteomes" id="UP000002457">
    <property type="component" value="Chromosome"/>
</dbReference>
<organism evidence="6 7">
    <name type="scientific">Methanosphaerula palustris (strain ATCC BAA-1556 / DSM 19958 / E1-9c)</name>
    <dbReference type="NCBI Taxonomy" id="521011"/>
    <lineage>
        <taxon>Archaea</taxon>
        <taxon>Methanobacteriati</taxon>
        <taxon>Methanobacteriota</taxon>
        <taxon>Stenosarchaea group</taxon>
        <taxon>Methanomicrobia</taxon>
        <taxon>Methanomicrobiales</taxon>
        <taxon>Methanoregulaceae</taxon>
        <taxon>Methanosphaerula</taxon>
    </lineage>
</organism>
<dbReference type="HAMAP" id="MF_00787">
    <property type="entry name" value="CbiD"/>
    <property type="match status" value="1"/>
</dbReference>
<evidence type="ECO:0000313" key="7">
    <source>
        <dbReference type="Proteomes" id="UP000002457"/>
    </source>
</evidence>
<keyword evidence="1 5" id="KW-0169">Cobalamin biosynthesis</keyword>
<dbReference type="PANTHER" id="PTHR35863">
    <property type="entry name" value="COBALT-PRECORRIN-5B C(1)-METHYLTRANSFERASE"/>
    <property type="match status" value="1"/>
</dbReference>
<dbReference type="EMBL" id="CP001338">
    <property type="protein sequence ID" value="ACL17024.1"/>
    <property type="molecule type" value="Genomic_DNA"/>
</dbReference>
<name>B8GJI3_METPE</name>
<dbReference type="PANTHER" id="PTHR35863:SF1">
    <property type="entry name" value="COBALT-PRECORRIN-5B C(1)-METHYLTRANSFERASE"/>
    <property type="match status" value="1"/>
</dbReference>
<evidence type="ECO:0000256" key="1">
    <source>
        <dbReference type="ARBA" id="ARBA00022573"/>
    </source>
</evidence>
<dbReference type="Gene3D" id="3.30.2110.10">
    <property type="entry name" value="CbiD-like"/>
    <property type="match status" value="1"/>
</dbReference>
<dbReference type="eggNOG" id="arCOG04383">
    <property type="taxonomic scope" value="Archaea"/>
</dbReference>
<dbReference type="SUPFAM" id="SSF111342">
    <property type="entry name" value="CbiD-like"/>
    <property type="match status" value="1"/>
</dbReference>
<dbReference type="GO" id="GO:0043780">
    <property type="term" value="F:cobalt-precorrin-5B C1-methyltransferase activity"/>
    <property type="evidence" value="ECO:0007669"/>
    <property type="project" value="RHEA"/>
</dbReference>
<dbReference type="InterPro" id="IPR036074">
    <property type="entry name" value="CbiD_sf"/>
</dbReference>
<dbReference type="NCBIfam" id="NF000856">
    <property type="entry name" value="PRK00075.2-5"/>
    <property type="match status" value="1"/>
</dbReference>
<keyword evidence="2 5" id="KW-0489">Methyltransferase</keyword>
<accession>B8GJI3</accession>
<dbReference type="RefSeq" id="WP_012618343.1">
    <property type="nucleotide sequence ID" value="NC_011832.1"/>
</dbReference>
<gene>
    <name evidence="5" type="primary">cbiD</name>
    <name evidence="6" type="ordered locus">Mpal_1717</name>
</gene>
<comment type="pathway">
    <text evidence="5">Cofactor biosynthesis; adenosylcobalamin biosynthesis; cob(II)yrinate a,c-diamide from sirohydrochlorin (anaerobic route): step 6/10.</text>
</comment>
<dbReference type="InterPro" id="IPR002748">
    <property type="entry name" value="CbiD"/>
</dbReference>
<dbReference type="GO" id="GO:0032259">
    <property type="term" value="P:methylation"/>
    <property type="evidence" value="ECO:0007669"/>
    <property type="project" value="UniProtKB-KW"/>
</dbReference>
<keyword evidence="4 5" id="KW-0949">S-adenosyl-L-methionine</keyword>
<evidence type="ECO:0000256" key="5">
    <source>
        <dbReference type="HAMAP-Rule" id="MF_00787"/>
    </source>
</evidence>
<dbReference type="UniPathway" id="UPA00148">
    <property type="reaction ID" value="UER00227"/>
</dbReference>